<sequence length="160" mass="18639">MADASYDNMTRTTHRMIDSYNQWDIDAMIANRTADCVTEILPKSMGREPMNNTEYRMYFASVMSMFQGFTVIIESELYDVQTKRAALHLRSVAQTPVGRYSNEYAFFLTFDHDCNKISRFEEMVDSKYTVGHLIGLRSHLRKHRGNMEVAWANTLCRARL</sequence>
<proteinExistence type="predicted"/>
<dbReference type="EMBL" id="JAUTXT010000070">
    <property type="protein sequence ID" value="KAK3669823.1"/>
    <property type="molecule type" value="Genomic_DNA"/>
</dbReference>
<evidence type="ECO:0000313" key="1">
    <source>
        <dbReference type="EMBL" id="KAK3669823.1"/>
    </source>
</evidence>
<dbReference type="SUPFAM" id="SSF54427">
    <property type="entry name" value="NTF2-like"/>
    <property type="match status" value="1"/>
</dbReference>
<dbReference type="PANTHER" id="PTHR39598:SF1">
    <property type="entry name" value="AUSTINOID BIOSYNTHESIS CLUSTERS PROTEIN F-RELATED"/>
    <property type="match status" value="1"/>
</dbReference>
<gene>
    <name evidence="1" type="ORF">LTR78_010281</name>
</gene>
<protein>
    <recommendedName>
        <fullName evidence="3">SnoaL-like domain-containing protein</fullName>
    </recommendedName>
</protein>
<dbReference type="InterPro" id="IPR050977">
    <property type="entry name" value="Fungal_Meroterpenoid_Isomerase"/>
</dbReference>
<name>A0AAE0TMG2_9PEZI</name>
<keyword evidence="2" id="KW-1185">Reference proteome</keyword>
<dbReference type="InterPro" id="IPR032710">
    <property type="entry name" value="NTF2-like_dom_sf"/>
</dbReference>
<dbReference type="AlphaFoldDB" id="A0AAE0TMG2"/>
<organism evidence="1 2">
    <name type="scientific">Recurvomyces mirabilis</name>
    <dbReference type="NCBI Taxonomy" id="574656"/>
    <lineage>
        <taxon>Eukaryota</taxon>
        <taxon>Fungi</taxon>
        <taxon>Dikarya</taxon>
        <taxon>Ascomycota</taxon>
        <taxon>Pezizomycotina</taxon>
        <taxon>Dothideomycetes</taxon>
        <taxon>Dothideomycetidae</taxon>
        <taxon>Mycosphaerellales</taxon>
        <taxon>Teratosphaeriaceae</taxon>
        <taxon>Recurvomyces</taxon>
    </lineage>
</organism>
<dbReference type="Proteomes" id="UP001274830">
    <property type="component" value="Unassembled WGS sequence"/>
</dbReference>
<dbReference type="Gene3D" id="3.10.450.50">
    <property type="match status" value="1"/>
</dbReference>
<accession>A0AAE0TMG2</accession>
<evidence type="ECO:0008006" key="3">
    <source>
        <dbReference type="Google" id="ProtNLM"/>
    </source>
</evidence>
<reference evidence="1" key="1">
    <citation type="submission" date="2023-07" db="EMBL/GenBank/DDBJ databases">
        <title>Black Yeasts Isolated from many extreme environments.</title>
        <authorList>
            <person name="Coleine C."/>
            <person name="Stajich J.E."/>
            <person name="Selbmann L."/>
        </authorList>
    </citation>
    <scope>NUCLEOTIDE SEQUENCE</scope>
    <source>
        <strain evidence="1">CCFEE 5485</strain>
    </source>
</reference>
<comment type="caution">
    <text evidence="1">The sequence shown here is derived from an EMBL/GenBank/DDBJ whole genome shotgun (WGS) entry which is preliminary data.</text>
</comment>
<dbReference type="PANTHER" id="PTHR39598">
    <property type="entry name" value="AUSTINOL SYNTHESIS PROTEIN F-RELATED"/>
    <property type="match status" value="1"/>
</dbReference>
<evidence type="ECO:0000313" key="2">
    <source>
        <dbReference type="Proteomes" id="UP001274830"/>
    </source>
</evidence>